<evidence type="ECO:0000313" key="3">
    <source>
        <dbReference type="Proteomes" id="UP000095287"/>
    </source>
</evidence>
<dbReference type="WBParaSite" id="L893_g24270.t1">
    <property type="protein sequence ID" value="L893_g24270.t1"/>
    <property type="gene ID" value="L893_g24270"/>
</dbReference>
<keyword evidence="1" id="KW-0677">Repeat</keyword>
<evidence type="ECO:0000256" key="1">
    <source>
        <dbReference type="ARBA" id="ARBA00022737"/>
    </source>
</evidence>
<dbReference type="InterPro" id="IPR002017">
    <property type="entry name" value="Spectrin_repeat"/>
</dbReference>
<proteinExistence type="predicted"/>
<feature type="coiled-coil region" evidence="2">
    <location>
        <begin position="161"/>
        <end position="195"/>
    </location>
</feature>
<evidence type="ECO:0000313" key="4">
    <source>
        <dbReference type="WBParaSite" id="L893_g24270.t1"/>
    </source>
</evidence>
<name>A0A1I7ZAN4_9BILA</name>
<dbReference type="AlphaFoldDB" id="A0A1I7ZAN4"/>
<dbReference type="Proteomes" id="UP000095287">
    <property type="component" value="Unplaced"/>
</dbReference>
<keyword evidence="3" id="KW-1185">Reference proteome</keyword>
<protein>
    <submittedName>
        <fullName evidence="4">Spectrin_like domain-containing protein</fullName>
    </submittedName>
</protein>
<dbReference type="PANTHER" id="PTHR11915">
    <property type="entry name" value="SPECTRIN/FILAMIN RELATED CYTOSKELETAL PROTEIN"/>
    <property type="match status" value="1"/>
</dbReference>
<sequence length="283" mass="32136">MEALERAVAAKRLELDAVARLCAYVRESQELEAWINEQLATAMSEDYGSDYEHLKDLEAAFDEFKQAVRTGSERFVLCEESASELLKLSGSTPFARDVLDRQEKLRSVWTLLLDYIESREAKLGAASELHKFNRDVAEMMERIEEKRAGIPEEVGRDLKQVQKLLQKHEVFEHELDAMKTQMRTLLEESAKLKEQYPGGNAEHIAQQQAALSEAACDLHKFMGSSRDLIDWTNMAITEMQSEQAIRDLQSAEPGTAFKRRLSSDASIFRRRAICTSSWEAAGT</sequence>
<accession>A0A1I7ZAN4</accession>
<reference evidence="4" key="1">
    <citation type="submission" date="2016-11" db="UniProtKB">
        <authorList>
            <consortium name="WormBaseParasite"/>
        </authorList>
    </citation>
    <scope>IDENTIFICATION</scope>
</reference>
<dbReference type="Gene3D" id="1.20.58.60">
    <property type="match status" value="1"/>
</dbReference>
<dbReference type="SMART" id="SM00150">
    <property type="entry name" value="SPEC"/>
    <property type="match status" value="2"/>
</dbReference>
<evidence type="ECO:0000256" key="2">
    <source>
        <dbReference type="SAM" id="Coils"/>
    </source>
</evidence>
<keyword evidence="2" id="KW-0175">Coiled coil</keyword>
<dbReference type="CDD" id="cd00176">
    <property type="entry name" value="SPEC"/>
    <property type="match status" value="1"/>
</dbReference>
<dbReference type="SUPFAM" id="SSF46966">
    <property type="entry name" value="Spectrin repeat"/>
    <property type="match status" value="2"/>
</dbReference>
<dbReference type="InterPro" id="IPR018159">
    <property type="entry name" value="Spectrin/alpha-actinin"/>
</dbReference>
<dbReference type="Pfam" id="PF00435">
    <property type="entry name" value="Spectrin"/>
    <property type="match status" value="2"/>
</dbReference>
<organism evidence="3 4">
    <name type="scientific">Steinernema glaseri</name>
    <dbReference type="NCBI Taxonomy" id="37863"/>
    <lineage>
        <taxon>Eukaryota</taxon>
        <taxon>Metazoa</taxon>
        <taxon>Ecdysozoa</taxon>
        <taxon>Nematoda</taxon>
        <taxon>Chromadorea</taxon>
        <taxon>Rhabditida</taxon>
        <taxon>Tylenchina</taxon>
        <taxon>Panagrolaimomorpha</taxon>
        <taxon>Strongyloidoidea</taxon>
        <taxon>Steinernematidae</taxon>
        <taxon>Steinernema</taxon>
    </lineage>
</organism>